<dbReference type="AlphaFoldDB" id="A0A6J6EEY3"/>
<evidence type="ECO:0000313" key="2">
    <source>
        <dbReference type="EMBL" id="CAB4575091.1"/>
    </source>
</evidence>
<sequence>MPQVQRIRNVTNKGERTTRENSRDAETRLSRIQGQNENRSNNGNERDPSRKRDFAGEQNGTSEDQTKPNEPEDVAGPATAEPQGGEQGEQRARSKFPHSGEQHKVGPGRVDACEPDRQGERHNRDHHDGADHKRPTLRRRELGSQSKSGEQEQRPHYVELFFHGERPVVLGDGASRAGEVIDRSGGQVPVLPIEGTRSNVPQRFMQVGEGHHESGQYGRDRQNKE</sequence>
<evidence type="ECO:0000256" key="1">
    <source>
        <dbReference type="SAM" id="MobiDB-lite"/>
    </source>
</evidence>
<accession>A0A6J6EEY3</accession>
<name>A0A6J6EEY3_9ZZZZ</name>
<proteinExistence type="predicted"/>
<feature type="compositionally biased region" description="Polar residues" evidence="1">
    <location>
        <begin position="1"/>
        <end position="12"/>
    </location>
</feature>
<feature type="compositionally biased region" description="Polar residues" evidence="1">
    <location>
        <begin position="30"/>
        <end position="43"/>
    </location>
</feature>
<gene>
    <name evidence="2" type="ORF">UFOPK1591_01529</name>
</gene>
<organism evidence="2">
    <name type="scientific">freshwater metagenome</name>
    <dbReference type="NCBI Taxonomy" id="449393"/>
    <lineage>
        <taxon>unclassified sequences</taxon>
        <taxon>metagenomes</taxon>
        <taxon>ecological metagenomes</taxon>
    </lineage>
</organism>
<feature type="region of interest" description="Disordered" evidence="1">
    <location>
        <begin position="1"/>
        <end position="155"/>
    </location>
</feature>
<dbReference type="EMBL" id="CAEZTD010000179">
    <property type="protein sequence ID" value="CAB4575091.1"/>
    <property type="molecule type" value="Genomic_DNA"/>
</dbReference>
<feature type="compositionally biased region" description="Basic and acidic residues" evidence="1">
    <location>
        <begin position="13"/>
        <end position="29"/>
    </location>
</feature>
<feature type="compositionally biased region" description="Basic and acidic residues" evidence="1">
    <location>
        <begin position="44"/>
        <end position="55"/>
    </location>
</feature>
<feature type="compositionally biased region" description="Basic and acidic residues" evidence="1">
    <location>
        <begin position="111"/>
        <end position="142"/>
    </location>
</feature>
<protein>
    <submittedName>
        <fullName evidence="2">Unannotated protein</fullName>
    </submittedName>
</protein>
<reference evidence="2" key="1">
    <citation type="submission" date="2020-05" db="EMBL/GenBank/DDBJ databases">
        <authorList>
            <person name="Chiriac C."/>
            <person name="Salcher M."/>
            <person name="Ghai R."/>
            <person name="Kavagutti S V."/>
        </authorList>
    </citation>
    <scope>NUCLEOTIDE SEQUENCE</scope>
</reference>
<feature type="compositionally biased region" description="Basic and acidic residues" evidence="1">
    <location>
        <begin position="88"/>
        <end position="104"/>
    </location>
</feature>